<reference evidence="2 3" key="1">
    <citation type="journal article" date="2023" name="Nucleic Acids Res.">
        <title>The hologenome of Daphnia magna reveals possible DNA methylation and microbiome-mediated evolution of the host genome.</title>
        <authorList>
            <person name="Chaturvedi A."/>
            <person name="Li X."/>
            <person name="Dhandapani V."/>
            <person name="Marshall H."/>
            <person name="Kissane S."/>
            <person name="Cuenca-Cambronero M."/>
            <person name="Asole G."/>
            <person name="Calvet F."/>
            <person name="Ruiz-Romero M."/>
            <person name="Marangio P."/>
            <person name="Guigo R."/>
            <person name="Rago D."/>
            <person name="Mirbahai L."/>
            <person name="Eastwood N."/>
            <person name="Colbourne J.K."/>
            <person name="Zhou J."/>
            <person name="Mallon E."/>
            <person name="Orsini L."/>
        </authorList>
    </citation>
    <scope>NUCLEOTIDE SEQUENCE [LARGE SCALE GENOMIC DNA]</scope>
    <source>
        <strain evidence="2">LRV0_1</strain>
    </source>
</reference>
<protein>
    <submittedName>
        <fullName evidence="2">Uncharacterized protein</fullName>
    </submittedName>
</protein>
<accession>A0ABR0A8Y5</accession>
<feature type="coiled-coil region" evidence="1">
    <location>
        <begin position="213"/>
        <end position="240"/>
    </location>
</feature>
<evidence type="ECO:0000256" key="1">
    <source>
        <dbReference type="SAM" id="Coils"/>
    </source>
</evidence>
<dbReference type="Proteomes" id="UP001234178">
    <property type="component" value="Unassembled WGS sequence"/>
</dbReference>
<proteinExistence type="predicted"/>
<evidence type="ECO:0000313" key="2">
    <source>
        <dbReference type="EMBL" id="KAK4021603.1"/>
    </source>
</evidence>
<sequence>MNERMGSIFTDFYGWHYPTESKWVVSVSRADCEEMRDLRKCKNETMYAKGNHKYAYDVLLLLQPVWMKTRWAVAFHCKIAEVALECECDNCTINSPVGTIEVPYNGSVTRNLQTLIWEDAYKENKPCDLKIAGESHQWNGQILIAVNIPSPELYRSYTSGFTNATVPPAPPLLVEVLRNGSYDSITAQNTTERKVPASLAAEIKQAAHYQYTRDLALDQVNRLANEIKCLQCENQKATRNSILLSAKNDGWYSATQLKLPSCSRLTVYGAQVEIARCSPFNVSFGAERTKCGNQTRLKNFTIAHNGWQLVPYHPCY</sequence>
<keyword evidence="3" id="KW-1185">Reference proteome</keyword>
<evidence type="ECO:0000313" key="3">
    <source>
        <dbReference type="Proteomes" id="UP001234178"/>
    </source>
</evidence>
<name>A0ABR0A8Y5_9CRUS</name>
<dbReference type="EMBL" id="JAOYFB010000036">
    <property type="protein sequence ID" value="KAK4021603.1"/>
    <property type="molecule type" value="Genomic_DNA"/>
</dbReference>
<organism evidence="2 3">
    <name type="scientific">Daphnia magna</name>
    <dbReference type="NCBI Taxonomy" id="35525"/>
    <lineage>
        <taxon>Eukaryota</taxon>
        <taxon>Metazoa</taxon>
        <taxon>Ecdysozoa</taxon>
        <taxon>Arthropoda</taxon>
        <taxon>Crustacea</taxon>
        <taxon>Branchiopoda</taxon>
        <taxon>Diplostraca</taxon>
        <taxon>Cladocera</taxon>
        <taxon>Anomopoda</taxon>
        <taxon>Daphniidae</taxon>
        <taxon>Daphnia</taxon>
    </lineage>
</organism>
<keyword evidence="1" id="KW-0175">Coiled coil</keyword>
<gene>
    <name evidence="2" type="ORF">OUZ56_003514</name>
</gene>
<comment type="caution">
    <text evidence="2">The sequence shown here is derived from an EMBL/GenBank/DDBJ whole genome shotgun (WGS) entry which is preliminary data.</text>
</comment>